<dbReference type="InterPro" id="IPR003961">
    <property type="entry name" value="FN3_dom"/>
</dbReference>
<evidence type="ECO:0000259" key="3">
    <source>
        <dbReference type="Pfam" id="PF13550"/>
    </source>
</evidence>
<dbReference type="Pfam" id="PF09327">
    <property type="entry name" value="Phage_Tail_Tip"/>
    <property type="match status" value="1"/>
</dbReference>
<dbReference type="InterPro" id="IPR013783">
    <property type="entry name" value="Ig-like_fold"/>
</dbReference>
<name>A0A385IPS8_9CAUD</name>
<dbReference type="InterPro" id="IPR015406">
    <property type="entry name" value="GpJ_CSF"/>
</dbReference>
<feature type="domain" description="Tip attachment protein J HDII-ins2" evidence="4">
    <location>
        <begin position="92"/>
        <end position="216"/>
    </location>
</feature>
<dbReference type="InterPro" id="IPR053171">
    <property type="entry name" value="Viral_Tip_Attach_Protein"/>
</dbReference>
<dbReference type="InterPro" id="IPR032876">
    <property type="entry name" value="J_dom"/>
</dbReference>
<gene>
    <name evidence="5" type="ORF">CPT_Sazh_053</name>
</gene>
<dbReference type="PANTHER" id="PTHR36251">
    <property type="entry name" value="FELS-1 PROPHAGE HOST SPECIFICITY PROTEIN-RELATED"/>
    <property type="match status" value="1"/>
</dbReference>
<evidence type="ECO:0000256" key="1">
    <source>
        <dbReference type="SAM" id="MobiDB-lite"/>
    </source>
</evidence>
<evidence type="ECO:0000259" key="2">
    <source>
        <dbReference type="Pfam" id="PF09327"/>
    </source>
</evidence>
<keyword evidence="6" id="KW-1185">Reference proteome</keyword>
<dbReference type="SUPFAM" id="SSF49265">
    <property type="entry name" value="Fibronectin type III"/>
    <property type="match status" value="1"/>
</dbReference>
<feature type="region of interest" description="Disordered" evidence="1">
    <location>
        <begin position="1"/>
        <end position="20"/>
    </location>
</feature>
<feature type="domain" description="Tip attachment protein J" evidence="3">
    <location>
        <begin position="339"/>
        <end position="487"/>
    </location>
</feature>
<organism evidence="5 6">
    <name type="scientific">Citrobacter phage Sazh</name>
    <dbReference type="NCBI Taxonomy" id="2315629"/>
    <lineage>
        <taxon>Viruses</taxon>
        <taxon>Duplodnaviria</taxon>
        <taxon>Heunggongvirae</taxon>
        <taxon>Uroviricota</taxon>
        <taxon>Caudoviricetes</taxon>
        <taxon>Drexlerviridae</taxon>
        <taxon>Tempevirinae</taxon>
        <taxon>Tlsvirus</taxon>
        <taxon>Tlsvirus blueshaddow</taxon>
        <taxon>Tlsvirus sazh</taxon>
    </lineage>
</organism>
<dbReference type="Pfam" id="PF13550">
    <property type="entry name" value="Phage-tail_3"/>
    <property type="match status" value="1"/>
</dbReference>
<dbReference type="CDD" id="cd00063">
    <property type="entry name" value="FN3"/>
    <property type="match status" value="1"/>
</dbReference>
<evidence type="ECO:0000313" key="5">
    <source>
        <dbReference type="EMBL" id="AXY85477.1"/>
    </source>
</evidence>
<dbReference type="EMBL" id="MH729819">
    <property type="protein sequence ID" value="AXY85477.1"/>
    <property type="molecule type" value="Genomic_DNA"/>
</dbReference>
<evidence type="ECO:0000313" key="6">
    <source>
        <dbReference type="Proteomes" id="UP000264703"/>
    </source>
</evidence>
<sequence length="1258" mass="138869">MIKNMITGSKGGSSKPHTPVEMEDNLISINRIRILLAVSDGEVDPDFSLKDLYFDDVPVMNQDGSLNFQNVKAEFRPGTQTQDYIQGFTDTASEITVARDLTAATPYIISVTNKNLSAIRIKILMPRGVTQEDNGDLTGVRVEYAVDMAVDGAEYKEVLHDVIEGKTMSGYDRSRRIDLPDFNDRVLLRVRRLTDSTSARVTDLIKMQSYAEVVDAKFRYPLTGLVYVEFDSELFPNALPNISIKKKWKIINVPSNYDPISRTYSGSWDGTWKKAWSNNPAFVLYDLITNQRYGLDQRELGIALDKWSIYECAQYCDQMVPDGKGGTEPRYLCDVVIQSQVEAYQLVRDICSIFRGMSFWNGESLSIVIDKPRDASYIFTNDNVVNGEFTYTFASEKSMYTQCNVTFDDEQNMYQQDVEGVFETEAALRFGYNSTSITAIGCTRRSEANRRGRWILKTNVKSTTVNFATGLEGMIPTVGDVIVVSDNFWSSALTLNLSGRLMEVNGLQVFTPFKVDARAGDRILVNKPDGKPVGRTIARVSDDGKTLTLNTTFGFDVQPDTIFAIERTDIAQQRYVVTGITKGDGDEEFTYNITAVEYDPNKYDEIDYGVNIDDRPTSIVQPDILPAPQNVKIESYSRVVQGASVETMHVSWDKVEYASLYEMQWRKDNGNWNNTPRTANKETEVEGIYAGNYHVRVRSVAANGSASGWSAIVSAGLTGKVGEPERPINLTASDNEVFGIRVKWGMPEGSGDTAYIELHQAPNGADGHPIVDEATLLTLVPFPQYEYWHSILPAGHVVWYKARAVDKIGNVSDWTDFVRGMASDDTSIITDHIKVDIENSDGYKWLQENAIKANDKIHSTAESVIENALANDKDVRRMRVENGKRKAEFLQSLKLIADETEARVTQVTQMSAQFDEKLTAQNSELREVIANSTETISQRIDQLTATFESEIDGVKQDIKAQITDVNQAITNEAEARASADRALSTQIGDTQSAVNQKLDSWVNGTSVGAMYGVKLGIRYNGQEYSAGMALSLVADGGGVKSQFLFDAGRFAIINNAQSGGFTLPFVVENNQVFINSLLVKNGSIGNAQIADQINSNNWQSGAAGWMINKNGYAEFNQITVRGTVYANAGSFTGNVYATDGWFRGTVYAEKIEGDVAKAVVLPFNGSVHIPAVNYNRHLVIPYVGIHGYTYSGGAWGGGTVWVDSTYGGRLANVQATAMHGGSSGYVLLPAGNATTLSYSGNLNHANAVPILTVLLFKA</sequence>
<dbReference type="InterPro" id="IPR036116">
    <property type="entry name" value="FN3_sf"/>
</dbReference>
<accession>A0A385IPS8</accession>
<protein>
    <submittedName>
        <fullName evidence="5">Tail fiber protein</fullName>
    </submittedName>
</protein>
<feature type="domain" description="Tip attachment protein J central straight fiber" evidence="2">
    <location>
        <begin position="994"/>
        <end position="1130"/>
    </location>
</feature>
<dbReference type="Gene3D" id="2.60.40.10">
    <property type="entry name" value="Immunoglobulins"/>
    <property type="match status" value="1"/>
</dbReference>
<dbReference type="InterPro" id="IPR055385">
    <property type="entry name" value="GpJ_HDII-ins2"/>
</dbReference>
<reference evidence="6" key="1">
    <citation type="submission" date="2018-08" db="EMBL/GenBank/DDBJ databases">
        <title>Complete Genome of Citrobacter freundii Siphophage Sazh.</title>
        <authorList>
            <person name="Crossland W.L."/>
            <person name="Shaw J.P."/>
            <person name="O'Leary C."/>
            <person name="Liu M."/>
        </authorList>
    </citation>
    <scope>NUCLEOTIDE SEQUENCE [LARGE SCALE GENOMIC DNA]</scope>
</reference>
<dbReference type="Proteomes" id="UP000264703">
    <property type="component" value="Segment"/>
</dbReference>
<dbReference type="Pfam" id="PF24801">
    <property type="entry name" value="FNIII-A_GpJ"/>
    <property type="match status" value="1"/>
</dbReference>
<evidence type="ECO:0000259" key="4">
    <source>
        <dbReference type="Pfam" id="PF24801"/>
    </source>
</evidence>
<dbReference type="PANTHER" id="PTHR36251:SF2">
    <property type="entry name" value="GIFSY-2 PROPHAGE HOST SPECIFICITY PROTEIN J, PHAGE LAMBDA"/>
    <property type="match status" value="1"/>
</dbReference>
<proteinExistence type="predicted"/>